<keyword evidence="3" id="KW-0378">Hydrolase</keyword>
<accession>A0A930KJE2</accession>
<keyword evidence="4" id="KW-0460">Magnesium</keyword>
<proteinExistence type="predicted"/>
<dbReference type="SUPFAM" id="SSF88723">
    <property type="entry name" value="PIN domain-like"/>
    <property type="match status" value="1"/>
</dbReference>
<dbReference type="Proteomes" id="UP000770330">
    <property type="component" value="Unassembled WGS sequence"/>
</dbReference>
<dbReference type="GO" id="GO:0046872">
    <property type="term" value="F:metal ion binding"/>
    <property type="evidence" value="ECO:0007669"/>
    <property type="project" value="UniProtKB-KW"/>
</dbReference>
<evidence type="ECO:0000313" key="5">
    <source>
        <dbReference type="EMBL" id="MBF1657215.1"/>
    </source>
</evidence>
<dbReference type="GO" id="GO:0004518">
    <property type="term" value="F:nuclease activity"/>
    <property type="evidence" value="ECO:0007669"/>
    <property type="project" value="UniProtKB-KW"/>
</dbReference>
<dbReference type="EMBL" id="JABZXO010000008">
    <property type="protein sequence ID" value="MBF1657215.1"/>
    <property type="molecule type" value="Genomic_DNA"/>
</dbReference>
<comment type="caution">
    <text evidence="5">The sequence shown here is derived from an EMBL/GenBank/DDBJ whole genome shotgun (WGS) entry which is preliminary data.</text>
</comment>
<protein>
    <submittedName>
        <fullName evidence="5">PIN domain-containing protein</fullName>
    </submittedName>
</protein>
<dbReference type="AlphaFoldDB" id="A0A930KJE2"/>
<organism evidence="5 6">
    <name type="scientific">Rothia mucilaginosa</name>
    <dbReference type="NCBI Taxonomy" id="43675"/>
    <lineage>
        <taxon>Bacteria</taxon>
        <taxon>Bacillati</taxon>
        <taxon>Actinomycetota</taxon>
        <taxon>Actinomycetes</taxon>
        <taxon>Micrococcales</taxon>
        <taxon>Micrococcaceae</taxon>
        <taxon>Rothia</taxon>
    </lineage>
</organism>
<keyword evidence="2" id="KW-0479">Metal-binding</keyword>
<reference evidence="5" key="1">
    <citation type="submission" date="2020-04" db="EMBL/GenBank/DDBJ databases">
        <title>Deep metagenomics examines the oral microbiome during advanced dental caries in children, revealing novel taxa and co-occurrences with host molecules.</title>
        <authorList>
            <person name="Baker J.L."/>
            <person name="Morton J.T."/>
            <person name="Dinis M."/>
            <person name="Alvarez R."/>
            <person name="Tran N.C."/>
            <person name="Knight R."/>
            <person name="Edlund A."/>
        </authorList>
    </citation>
    <scope>NUCLEOTIDE SEQUENCE</scope>
    <source>
        <strain evidence="5">JCVI_39_bin.18</strain>
    </source>
</reference>
<dbReference type="InterPro" id="IPR002716">
    <property type="entry name" value="PIN_dom"/>
</dbReference>
<evidence type="ECO:0000313" key="6">
    <source>
        <dbReference type="Proteomes" id="UP000770330"/>
    </source>
</evidence>
<sequence>MVASKYSVLLDTNILMSKTLRDWILLLAVKSEYEFFTPHVSSGVMDEFGYHVRRANPAISDAVLENWKQQIIRSCVSCISGFPVEAPVSFPDTDDLHVHAAAQHGAMHALVTDDRKLLDYASTEEAHNIQNYETLSADDFLMQLTEYAHPSLFAEVYLFQESYARSKGFMEIDIPRSLERAGAGQFARYLRTVVINSPQFVDFEREFYASSSGE</sequence>
<name>A0A930KJE2_9MICC</name>
<dbReference type="GO" id="GO:0016787">
    <property type="term" value="F:hydrolase activity"/>
    <property type="evidence" value="ECO:0007669"/>
    <property type="project" value="UniProtKB-KW"/>
</dbReference>
<gene>
    <name evidence="5" type="ORF">HXO61_04725</name>
</gene>
<dbReference type="InterPro" id="IPR029060">
    <property type="entry name" value="PIN-like_dom_sf"/>
</dbReference>
<evidence type="ECO:0000256" key="2">
    <source>
        <dbReference type="ARBA" id="ARBA00022723"/>
    </source>
</evidence>
<evidence type="ECO:0000256" key="4">
    <source>
        <dbReference type="ARBA" id="ARBA00022842"/>
    </source>
</evidence>
<evidence type="ECO:0000256" key="1">
    <source>
        <dbReference type="ARBA" id="ARBA00022722"/>
    </source>
</evidence>
<dbReference type="RefSeq" id="WP_303937210.1">
    <property type="nucleotide sequence ID" value="NZ_JABZXN010000010.1"/>
</dbReference>
<keyword evidence="1" id="KW-0540">Nuclease</keyword>
<dbReference type="Pfam" id="PF13470">
    <property type="entry name" value="PIN_3"/>
    <property type="match status" value="1"/>
</dbReference>
<evidence type="ECO:0000256" key="3">
    <source>
        <dbReference type="ARBA" id="ARBA00022801"/>
    </source>
</evidence>